<dbReference type="PANTHER" id="PTHR34300">
    <property type="entry name" value="QUEUOSINE PRECURSOR TRANSPORTER-RELATED"/>
    <property type="match status" value="1"/>
</dbReference>
<dbReference type="RefSeq" id="WP_052236338.1">
    <property type="nucleotide sequence ID" value="NC_005861.2"/>
</dbReference>
<feature type="transmembrane region" description="Helical" evidence="2">
    <location>
        <begin position="28"/>
        <end position="48"/>
    </location>
</feature>
<feature type="transmembrane region" description="Helical" evidence="2">
    <location>
        <begin position="83"/>
        <end position="104"/>
    </location>
</feature>
<accession>A0A2P9H9N5</accession>
<name>A0A2P9H9N5_PARUW</name>
<dbReference type="AlphaFoldDB" id="A0A2P9H9N5"/>
<feature type="transmembrane region" description="Helical" evidence="2">
    <location>
        <begin position="157"/>
        <end position="185"/>
    </location>
</feature>
<evidence type="ECO:0000256" key="1">
    <source>
        <dbReference type="NCBIfam" id="TIGR00697"/>
    </source>
</evidence>
<dbReference type="Pfam" id="PF02592">
    <property type="entry name" value="Vut_1"/>
    <property type="match status" value="1"/>
</dbReference>
<evidence type="ECO:0000313" key="4">
    <source>
        <dbReference type="Proteomes" id="UP000000529"/>
    </source>
</evidence>
<organism evidence="3 4">
    <name type="scientific">Protochlamydia amoebophila (strain UWE25)</name>
    <dbReference type="NCBI Taxonomy" id="264201"/>
    <lineage>
        <taxon>Bacteria</taxon>
        <taxon>Pseudomonadati</taxon>
        <taxon>Chlamydiota</taxon>
        <taxon>Chlamydiia</taxon>
        <taxon>Parachlamydiales</taxon>
        <taxon>Parachlamydiaceae</taxon>
        <taxon>Candidatus Protochlamydia</taxon>
    </lineage>
</organism>
<dbReference type="KEGG" id="pcu:PC_RS03825"/>
<evidence type="ECO:0000256" key="2">
    <source>
        <dbReference type="SAM" id="Phobius"/>
    </source>
</evidence>
<feature type="transmembrane region" description="Helical" evidence="2">
    <location>
        <begin position="191"/>
        <end position="210"/>
    </location>
</feature>
<protein>
    <recommendedName>
        <fullName evidence="1">Queuosine precursor transporter</fullName>
    </recommendedName>
</protein>
<dbReference type="InterPro" id="IPR003744">
    <property type="entry name" value="YhhQ"/>
</dbReference>
<evidence type="ECO:0000313" key="3">
    <source>
        <dbReference type="EMBL" id="SPJ31709.1"/>
    </source>
</evidence>
<dbReference type="PANTHER" id="PTHR34300:SF2">
    <property type="entry name" value="QUEUOSINE PRECURSOR TRANSPORTER-RELATED"/>
    <property type="match status" value="1"/>
</dbReference>
<dbReference type="Proteomes" id="UP000000529">
    <property type="component" value="Chromosome"/>
</dbReference>
<proteinExistence type="predicted"/>
<feature type="transmembrane region" description="Helical" evidence="2">
    <location>
        <begin position="54"/>
        <end position="71"/>
    </location>
</feature>
<feature type="transmembrane region" description="Helical" evidence="2">
    <location>
        <begin position="6"/>
        <end position="23"/>
    </location>
</feature>
<sequence length="215" mass="24365">MNEILFFIQTILIISFALIAKRLGKTALIAWVAVQALIANLFVLKQIVLLGLEVTASDAFAIGSLLGLNFLQEYHEKEDANQATWICFFFMIFFVFVSQIHLLYEPSLNDTSQPAFLMILSVTPRLLLASMSVFFIVQQIDIRFFTFLKRKLPNISFAFRAAIALILSQFLDTFLFSFAGLYGIVSSVTDIIVVSFMVKLIVIFCFTPFVKWANT</sequence>
<dbReference type="NCBIfam" id="TIGR00697">
    <property type="entry name" value="queuosine precursor transporter"/>
    <property type="match status" value="1"/>
</dbReference>
<keyword evidence="4" id="KW-1185">Reference proteome</keyword>
<dbReference type="OrthoDB" id="17701at2"/>
<reference evidence="3 4" key="1">
    <citation type="journal article" date="2004" name="Science">
        <title>Illuminating the evolutionary history of chlamydiae.</title>
        <authorList>
            <person name="Horn M."/>
            <person name="Collingro A."/>
            <person name="Schmitz-Esser S."/>
            <person name="Beier C.L."/>
            <person name="Purkhold U."/>
            <person name="Fartmann B."/>
            <person name="Brandt P."/>
            <person name="Nyakatura G.J."/>
            <person name="Droege M."/>
            <person name="Frishman D."/>
            <person name="Rattei T."/>
            <person name="Mewes H."/>
            <person name="Wagner M."/>
        </authorList>
    </citation>
    <scope>NUCLEOTIDE SEQUENCE [LARGE SCALE GENOMIC DNA]</scope>
    <source>
        <strain evidence="3 4">UWE25</strain>
    </source>
</reference>
<dbReference type="STRING" id="264201.pc0795"/>
<dbReference type="EMBL" id="BX908798">
    <property type="protein sequence ID" value="SPJ31709.1"/>
    <property type="molecule type" value="Genomic_DNA"/>
</dbReference>
<feature type="transmembrane region" description="Helical" evidence="2">
    <location>
        <begin position="116"/>
        <end position="137"/>
    </location>
</feature>
<keyword evidence="2" id="KW-0812">Transmembrane</keyword>
<gene>
    <name evidence="3" type="ORF">PC_RS03825</name>
</gene>
<keyword evidence="2" id="KW-1133">Transmembrane helix</keyword>
<keyword evidence="2" id="KW-0472">Membrane</keyword>